<dbReference type="AlphaFoldDB" id="A0A1M6F7K2"/>
<evidence type="ECO:0000313" key="2">
    <source>
        <dbReference type="EMBL" id="SHI93641.1"/>
    </source>
</evidence>
<dbReference type="PROSITE" id="PS51729">
    <property type="entry name" value="GNAT_YJDJ"/>
    <property type="match status" value="1"/>
</dbReference>
<dbReference type="InterPro" id="IPR016181">
    <property type="entry name" value="Acyl_CoA_acyltransferase"/>
</dbReference>
<dbReference type="OrthoDB" id="1120671at2"/>
<evidence type="ECO:0000313" key="3">
    <source>
        <dbReference type="Proteomes" id="UP000184231"/>
    </source>
</evidence>
<dbReference type="Gene3D" id="3.40.630.30">
    <property type="match status" value="1"/>
</dbReference>
<evidence type="ECO:0000259" key="1">
    <source>
        <dbReference type="PROSITE" id="PS51729"/>
    </source>
</evidence>
<sequence length="89" mass="10245">MEIQHDKENRRYKLPLDDGIATVDYSLSQGKMFLTYSEVPVHVRSKGYGKILVEKTFEKLTEEGYKAVAVCSYVDKIARSSKKWNAIIE</sequence>
<reference evidence="2 3" key="1">
    <citation type="submission" date="2016-11" db="EMBL/GenBank/DDBJ databases">
        <authorList>
            <person name="Jaros S."/>
            <person name="Januszkiewicz K."/>
            <person name="Wedrychowicz H."/>
        </authorList>
    </citation>
    <scope>NUCLEOTIDE SEQUENCE [LARGE SCALE GENOMIC DNA]</scope>
    <source>
        <strain evidence="2 3">CGMCC 1.8863</strain>
    </source>
</reference>
<gene>
    <name evidence="2" type="ORF">SAMN04487911_10824</name>
</gene>
<dbReference type="Pfam" id="PF14542">
    <property type="entry name" value="Acetyltransf_CG"/>
    <property type="match status" value="1"/>
</dbReference>
<dbReference type="PANTHER" id="PTHR31435">
    <property type="entry name" value="PROTEIN NATD1"/>
    <property type="match status" value="1"/>
</dbReference>
<proteinExistence type="predicted"/>
<dbReference type="EMBL" id="FQYX01000008">
    <property type="protein sequence ID" value="SHI93641.1"/>
    <property type="molecule type" value="Genomic_DNA"/>
</dbReference>
<name>A0A1M6F7K2_9FLAO</name>
<dbReference type="STRING" id="558155.SAMN04487911_10824"/>
<dbReference type="RefSeq" id="WP_072763997.1">
    <property type="nucleotide sequence ID" value="NZ_FQYX01000008.1"/>
</dbReference>
<protein>
    <recommendedName>
        <fullName evidence="1">N-acetyltransferase domain-containing protein</fullName>
    </recommendedName>
</protein>
<organism evidence="2 3">
    <name type="scientific">Arenibacter nanhaiticus</name>
    <dbReference type="NCBI Taxonomy" id="558155"/>
    <lineage>
        <taxon>Bacteria</taxon>
        <taxon>Pseudomonadati</taxon>
        <taxon>Bacteroidota</taxon>
        <taxon>Flavobacteriia</taxon>
        <taxon>Flavobacteriales</taxon>
        <taxon>Flavobacteriaceae</taxon>
        <taxon>Arenibacter</taxon>
    </lineage>
</organism>
<accession>A0A1M6F7K2</accession>
<dbReference type="InterPro" id="IPR031165">
    <property type="entry name" value="GNAT_YJDJ"/>
</dbReference>
<dbReference type="SUPFAM" id="SSF55729">
    <property type="entry name" value="Acyl-CoA N-acyltransferases (Nat)"/>
    <property type="match status" value="1"/>
</dbReference>
<keyword evidence="3" id="KW-1185">Reference proteome</keyword>
<dbReference type="Proteomes" id="UP000184231">
    <property type="component" value="Unassembled WGS sequence"/>
</dbReference>
<dbReference type="InterPro" id="IPR045057">
    <property type="entry name" value="Gcn5-rel_NAT"/>
</dbReference>
<dbReference type="PANTHER" id="PTHR31435:SF10">
    <property type="entry name" value="BSR4717 PROTEIN"/>
    <property type="match status" value="1"/>
</dbReference>
<feature type="domain" description="N-acetyltransferase" evidence="1">
    <location>
        <begin position="4"/>
        <end position="89"/>
    </location>
</feature>